<organism evidence="4 5">
    <name type="scientific">Cohnella fermenti</name>
    <dbReference type="NCBI Taxonomy" id="2565925"/>
    <lineage>
        <taxon>Bacteria</taxon>
        <taxon>Bacillati</taxon>
        <taxon>Bacillota</taxon>
        <taxon>Bacilli</taxon>
        <taxon>Bacillales</taxon>
        <taxon>Paenibacillaceae</taxon>
        <taxon>Cohnella</taxon>
    </lineage>
</organism>
<sequence length="496" mass="51827">MNSLMDVLGEAGQALAALLASPFLYLAVLLAWWHAKQEVVLQRAMFHVRLYSSLTVAFYRTLAGIGAGVVLSVLSLGTGGRLDEATLVCLWIALPVLALLRLRYVCIAYGAGALGVVQQILEWSGVSAADGAAAKALLGIDVPALLVLAGLLHIGEGLLVRWQGSRFAVPLFLEGKRGKPVGAFALSGLWPVPLLWLVPATGTAGGFSLPWTPLSDLDGSVASWALLGFPVLIGFTDRTTTKWPEIKARELGWGLIVYGVVIAGLAAGAWYWQPLAIVAAIAAFALHEGLLLWGRSGEAGREPLFAQNGRGVTVLAVLPGTPAAELGFLPGEKIMKANGQKIGNKEQLHEALQLQAAYYKLEIANRDGEVRFAQRARYAGEPHQLGLILAPDEDADWVAAPRSGSIWQGLQRAGAKRRPSRRGALAAKAAEEANGASGELAAGEAARNAEAAGDSASAASSTVPATGPAGPATAPAASPETKSDPNALPPRRARSK</sequence>
<dbReference type="InterPro" id="IPR036034">
    <property type="entry name" value="PDZ_sf"/>
</dbReference>
<dbReference type="AlphaFoldDB" id="A0A4S4BZK3"/>
<proteinExistence type="predicted"/>
<reference evidence="4 5" key="1">
    <citation type="submission" date="2019-04" db="EMBL/GenBank/DDBJ databases">
        <title>Cohnella sp. nov. isolated from preserved vegetables.</title>
        <authorList>
            <person name="Lin S.-Y."/>
            <person name="Hung M.-H."/>
            <person name="Young C.-C."/>
        </authorList>
    </citation>
    <scope>NUCLEOTIDE SEQUENCE [LARGE SCALE GENOMIC DNA]</scope>
    <source>
        <strain evidence="4 5">CC-MHH1044</strain>
    </source>
</reference>
<feature type="region of interest" description="Disordered" evidence="1">
    <location>
        <begin position="431"/>
        <end position="496"/>
    </location>
</feature>
<dbReference type="SUPFAM" id="SSF50156">
    <property type="entry name" value="PDZ domain-like"/>
    <property type="match status" value="1"/>
</dbReference>
<feature type="transmembrane region" description="Helical" evidence="2">
    <location>
        <begin position="12"/>
        <end position="33"/>
    </location>
</feature>
<evidence type="ECO:0000313" key="4">
    <source>
        <dbReference type="EMBL" id="THF80746.1"/>
    </source>
</evidence>
<feature type="domain" description="PDZ" evidence="3">
    <location>
        <begin position="314"/>
        <end position="355"/>
    </location>
</feature>
<evidence type="ECO:0000259" key="3">
    <source>
        <dbReference type="Pfam" id="PF17820"/>
    </source>
</evidence>
<dbReference type="Proteomes" id="UP000310636">
    <property type="component" value="Unassembled WGS sequence"/>
</dbReference>
<dbReference type="Pfam" id="PF17820">
    <property type="entry name" value="PDZ_6"/>
    <property type="match status" value="1"/>
</dbReference>
<accession>A0A4S4BZK3</accession>
<keyword evidence="2" id="KW-0812">Transmembrane</keyword>
<dbReference type="RefSeq" id="WP_136369585.1">
    <property type="nucleotide sequence ID" value="NZ_SSOB01000010.1"/>
</dbReference>
<feature type="transmembrane region" description="Helical" evidence="2">
    <location>
        <begin position="54"/>
        <end position="76"/>
    </location>
</feature>
<dbReference type="Gene3D" id="2.30.42.10">
    <property type="match status" value="1"/>
</dbReference>
<evidence type="ECO:0000256" key="1">
    <source>
        <dbReference type="SAM" id="MobiDB-lite"/>
    </source>
</evidence>
<dbReference type="OrthoDB" id="198399at2"/>
<name>A0A4S4BZK3_9BACL</name>
<evidence type="ECO:0000313" key="5">
    <source>
        <dbReference type="Proteomes" id="UP000310636"/>
    </source>
</evidence>
<protein>
    <submittedName>
        <fullName evidence="4">PDZ domain-containing protein</fullName>
    </submittedName>
</protein>
<feature type="transmembrane region" description="Helical" evidence="2">
    <location>
        <begin position="138"/>
        <end position="160"/>
    </location>
</feature>
<keyword evidence="5" id="KW-1185">Reference proteome</keyword>
<dbReference type="EMBL" id="SSOB01000010">
    <property type="protein sequence ID" value="THF80746.1"/>
    <property type="molecule type" value="Genomic_DNA"/>
</dbReference>
<feature type="transmembrane region" description="Helical" evidence="2">
    <location>
        <begin position="251"/>
        <end position="271"/>
    </location>
</feature>
<keyword evidence="2" id="KW-1133">Transmembrane helix</keyword>
<gene>
    <name evidence="4" type="ORF">E6C55_09680</name>
</gene>
<feature type="compositionally biased region" description="Low complexity" evidence="1">
    <location>
        <begin position="431"/>
        <end position="477"/>
    </location>
</feature>
<feature type="transmembrane region" description="Helical" evidence="2">
    <location>
        <begin position="181"/>
        <end position="201"/>
    </location>
</feature>
<keyword evidence="2" id="KW-0472">Membrane</keyword>
<feature type="transmembrane region" description="Helical" evidence="2">
    <location>
        <begin position="221"/>
        <end position="239"/>
    </location>
</feature>
<dbReference type="InterPro" id="IPR041489">
    <property type="entry name" value="PDZ_6"/>
</dbReference>
<comment type="caution">
    <text evidence="4">The sequence shown here is derived from an EMBL/GenBank/DDBJ whole genome shotgun (WGS) entry which is preliminary data.</text>
</comment>
<evidence type="ECO:0000256" key="2">
    <source>
        <dbReference type="SAM" id="Phobius"/>
    </source>
</evidence>